<keyword evidence="7" id="KW-1185">Reference proteome</keyword>
<proteinExistence type="predicted"/>
<dbReference type="Gene3D" id="3.80.10.10">
    <property type="entry name" value="Ribonuclease Inhibitor"/>
    <property type="match status" value="1"/>
</dbReference>
<dbReference type="PANTHER" id="PTHR22710">
    <property type="entry name" value="X-RAY RADIATION RESISTANCE ASSOCIATED PROTEIN 1 XRRA1"/>
    <property type="match status" value="1"/>
</dbReference>
<dbReference type="InterPro" id="IPR001611">
    <property type="entry name" value="Leu-rich_rpt"/>
</dbReference>
<reference evidence="6" key="2">
    <citation type="submission" date="2025-09" db="UniProtKB">
        <authorList>
            <consortium name="Ensembl"/>
        </authorList>
    </citation>
    <scope>IDENTIFICATION</scope>
</reference>
<dbReference type="SUPFAM" id="SSF52058">
    <property type="entry name" value="L domain-like"/>
    <property type="match status" value="1"/>
</dbReference>
<dbReference type="InterPro" id="IPR032675">
    <property type="entry name" value="LRR_dom_sf"/>
</dbReference>
<evidence type="ECO:0000256" key="2">
    <source>
        <dbReference type="ARBA" id="ARBA00022490"/>
    </source>
</evidence>
<feature type="compositionally biased region" description="Basic and acidic residues" evidence="5">
    <location>
        <begin position="235"/>
        <end position="246"/>
    </location>
</feature>
<evidence type="ECO:0000256" key="5">
    <source>
        <dbReference type="SAM" id="MobiDB-lite"/>
    </source>
</evidence>
<keyword evidence="2" id="KW-0963">Cytoplasm</keyword>
<evidence type="ECO:0000256" key="1">
    <source>
        <dbReference type="ARBA" id="ARBA00004496"/>
    </source>
</evidence>
<dbReference type="GO" id="GO:0005634">
    <property type="term" value="C:nucleus"/>
    <property type="evidence" value="ECO:0007669"/>
    <property type="project" value="TreeGrafter"/>
</dbReference>
<reference evidence="6" key="1">
    <citation type="submission" date="2025-08" db="UniProtKB">
        <authorList>
            <consortium name="Ensembl"/>
        </authorList>
    </citation>
    <scope>IDENTIFICATION</scope>
</reference>
<dbReference type="Ensembl" id="ENSPCET00000020896.1">
    <property type="protein sequence ID" value="ENSPCEP00000020208.1"/>
    <property type="gene ID" value="ENSPCEG00000015635.1"/>
</dbReference>
<evidence type="ECO:0000313" key="6">
    <source>
        <dbReference type="Ensembl" id="ENSPCEP00000020208.1"/>
    </source>
</evidence>
<sequence>SESVTVWQRSTSQRLRFPSLEILLLDDNDLSHPSIFVSLANLRSLKQLNLDRNGISEVPYLHQMENSQFSLHPPSAKMSTKAKSRSCPSRVGQKEELQLQAGAGLQGELVMEKEQLEYLILRNSKDPDRTGNCSCLSFTGTNISIQSVGEGSGFVYVCPSLCVAGDPPLLTSFLQQRLGIKLIRRKVSKLEKPHIFIPAKANRKITSHVPKVPKQPLMLEAPLESFFWKLWSDPEGSKPEENDEGSHSLSLSAPLPPIRPSSAQQNQEPHDDANMLGSQSEALEKETCDSKLDPGRAQDDTDLFFLTQVRAHVLCIILYLQARQRKKPRTLSSSTYLPTKYKGYEELLRVKIDPDFIEPVGTQQNVQALARALKQPLVYRDSKARLDSLQKPYVPQKKKLGKPPGPPSGKTKAEVLEDILLTMRGNTNITEVPLGTFPCCCSLACEDCDRTDLGRCRAHLHYEVFEICASNLYGPVAIGSRFVTQVIYIPALIFDSALGNVTSLCFSFPIPLARRY</sequence>
<keyword evidence="3" id="KW-0433">Leucine-rich repeat</keyword>
<evidence type="ECO:0000313" key="7">
    <source>
        <dbReference type="Proteomes" id="UP000694393"/>
    </source>
</evidence>
<comment type="subcellular location">
    <subcellularLocation>
        <location evidence="1">Cytoplasm</location>
    </subcellularLocation>
</comment>
<feature type="region of interest" description="Disordered" evidence="5">
    <location>
        <begin position="235"/>
        <end position="274"/>
    </location>
</feature>
<name>A0A8C8SKG3_9SAUR</name>
<dbReference type="GO" id="GO:0005737">
    <property type="term" value="C:cytoplasm"/>
    <property type="evidence" value="ECO:0007669"/>
    <property type="project" value="UniProtKB-SubCell"/>
</dbReference>
<dbReference type="AlphaFoldDB" id="A0A8C8SKG3"/>
<accession>A0A8C8SKG3</accession>
<evidence type="ECO:0000256" key="3">
    <source>
        <dbReference type="ARBA" id="ARBA00022614"/>
    </source>
</evidence>
<evidence type="ECO:0008006" key="8">
    <source>
        <dbReference type="Google" id="ProtNLM"/>
    </source>
</evidence>
<dbReference type="Proteomes" id="UP000694393">
    <property type="component" value="Unplaced"/>
</dbReference>
<dbReference type="PROSITE" id="PS51450">
    <property type="entry name" value="LRR"/>
    <property type="match status" value="1"/>
</dbReference>
<organism evidence="6 7">
    <name type="scientific">Pelusios castaneus</name>
    <name type="common">West African mud turtle</name>
    <dbReference type="NCBI Taxonomy" id="367368"/>
    <lineage>
        <taxon>Eukaryota</taxon>
        <taxon>Metazoa</taxon>
        <taxon>Chordata</taxon>
        <taxon>Craniata</taxon>
        <taxon>Vertebrata</taxon>
        <taxon>Euteleostomi</taxon>
        <taxon>Archelosauria</taxon>
        <taxon>Testudinata</taxon>
        <taxon>Testudines</taxon>
        <taxon>Pleurodira</taxon>
        <taxon>Pelomedusidae</taxon>
        <taxon>Pelusios</taxon>
    </lineage>
</organism>
<dbReference type="PANTHER" id="PTHR22710:SF2">
    <property type="entry name" value="X-RAY RADIATION RESISTANCE-ASSOCIATED PROTEIN 1"/>
    <property type="match status" value="1"/>
</dbReference>
<evidence type="ECO:0000256" key="4">
    <source>
        <dbReference type="ARBA" id="ARBA00022737"/>
    </source>
</evidence>
<protein>
    <recommendedName>
        <fullName evidence="8">X-ray radiation resistance associated 1</fullName>
    </recommendedName>
</protein>
<keyword evidence="4" id="KW-0677">Repeat</keyword>